<evidence type="ECO:0000256" key="2">
    <source>
        <dbReference type="ARBA" id="ARBA00023125"/>
    </source>
</evidence>
<sequence length="211" mass="23469">MNKLLVENGFSDEPKGSANACYMAHTHKYVKGEMFLRHLRDTNETAIVLEGTVLLVNVNADGQKSILDICREGDAFGGGIFPEQGLGACYAVAKTACLISYVDYGRLIHCCENSCDKHADLIDYLLGTAARRSVAHIDILSRRSIREKLMTAFGYLLDRDNNSEQTLPLSLSELADYLCCDRSAMMRELKKLNSEGFIRSHGNKITIIELK</sequence>
<organism evidence="5 6">
    <name type="scientific">Ruminococcus albus 8</name>
    <dbReference type="NCBI Taxonomy" id="246199"/>
    <lineage>
        <taxon>Bacteria</taxon>
        <taxon>Bacillati</taxon>
        <taxon>Bacillota</taxon>
        <taxon>Clostridia</taxon>
        <taxon>Eubacteriales</taxon>
        <taxon>Oscillospiraceae</taxon>
        <taxon>Ruminococcus</taxon>
    </lineage>
</organism>
<dbReference type="EMBL" id="ADKM02000122">
    <property type="protein sequence ID" value="EGC01883.1"/>
    <property type="molecule type" value="Genomic_DNA"/>
</dbReference>
<evidence type="ECO:0000256" key="1">
    <source>
        <dbReference type="ARBA" id="ARBA00023015"/>
    </source>
</evidence>
<comment type="caution">
    <text evidence="5">The sequence shown here is derived from an EMBL/GenBank/DDBJ whole genome shotgun (WGS) entry which is preliminary data.</text>
</comment>
<gene>
    <name evidence="5" type="ORF">CUS_7763</name>
</gene>
<dbReference type="Pfam" id="PF13545">
    <property type="entry name" value="HTH_Crp_2"/>
    <property type="match status" value="1"/>
</dbReference>
<evidence type="ECO:0000313" key="6">
    <source>
        <dbReference type="Proteomes" id="UP000004259"/>
    </source>
</evidence>
<keyword evidence="3" id="KW-0804">Transcription</keyword>
<reference evidence="5 6" key="1">
    <citation type="submission" date="2011-02" db="EMBL/GenBank/DDBJ databases">
        <authorList>
            <person name="Nelson K.E."/>
            <person name="Sutton G."/>
            <person name="Torralba M."/>
            <person name="Durkin S."/>
            <person name="Harkins D."/>
            <person name="Montgomery R."/>
            <person name="Ziemer C."/>
            <person name="Klaassens E."/>
            <person name="Ocuiv P."/>
            <person name="Morrison M."/>
        </authorList>
    </citation>
    <scope>NUCLEOTIDE SEQUENCE [LARGE SCALE GENOMIC DNA]</scope>
    <source>
        <strain evidence="5 6">8</strain>
    </source>
</reference>
<dbReference type="AlphaFoldDB" id="E9SG42"/>
<feature type="domain" description="HTH crp-type" evidence="4">
    <location>
        <begin position="143"/>
        <end position="211"/>
    </location>
</feature>
<name>E9SG42_RUMAL</name>
<dbReference type="Gene3D" id="2.60.120.10">
    <property type="entry name" value="Jelly Rolls"/>
    <property type="match status" value="1"/>
</dbReference>
<proteinExistence type="predicted"/>
<dbReference type="InterPro" id="IPR014710">
    <property type="entry name" value="RmlC-like_jellyroll"/>
</dbReference>
<dbReference type="Proteomes" id="UP000004259">
    <property type="component" value="Unassembled WGS sequence"/>
</dbReference>
<dbReference type="InterPro" id="IPR012318">
    <property type="entry name" value="HTH_CRP"/>
</dbReference>
<evidence type="ECO:0000313" key="5">
    <source>
        <dbReference type="EMBL" id="EGC01883.1"/>
    </source>
</evidence>
<keyword evidence="6" id="KW-1185">Reference proteome</keyword>
<keyword evidence="2" id="KW-0238">DNA-binding</keyword>
<dbReference type="GO" id="GO:0003677">
    <property type="term" value="F:DNA binding"/>
    <property type="evidence" value="ECO:0007669"/>
    <property type="project" value="UniProtKB-KW"/>
</dbReference>
<dbReference type="SUPFAM" id="SSF51206">
    <property type="entry name" value="cAMP-binding domain-like"/>
    <property type="match status" value="1"/>
</dbReference>
<accession>E9SG42</accession>
<dbReference type="SUPFAM" id="SSF46785">
    <property type="entry name" value="Winged helix' DNA-binding domain"/>
    <property type="match status" value="1"/>
</dbReference>
<dbReference type="Pfam" id="PF00027">
    <property type="entry name" value="cNMP_binding"/>
    <property type="match status" value="1"/>
</dbReference>
<evidence type="ECO:0000256" key="3">
    <source>
        <dbReference type="ARBA" id="ARBA00023163"/>
    </source>
</evidence>
<dbReference type="InterPro" id="IPR036390">
    <property type="entry name" value="WH_DNA-bd_sf"/>
</dbReference>
<dbReference type="InterPro" id="IPR018490">
    <property type="entry name" value="cNMP-bd_dom_sf"/>
</dbReference>
<dbReference type="eggNOG" id="COG0664">
    <property type="taxonomic scope" value="Bacteria"/>
</dbReference>
<keyword evidence="1" id="KW-0805">Transcription regulation</keyword>
<evidence type="ECO:0000259" key="4">
    <source>
        <dbReference type="PROSITE" id="PS51063"/>
    </source>
</evidence>
<dbReference type="STRING" id="246199.CUS_7763"/>
<dbReference type="GO" id="GO:0006355">
    <property type="term" value="P:regulation of DNA-templated transcription"/>
    <property type="evidence" value="ECO:0007669"/>
    <property type="project" value="InterPro"/>
</dbReference>
<dbReference type="InterPro" id="IPR000595">
    <property type="entry name" value="cNMP-bd_dom"/>
</dbReference>
<protein>
    <submittedName>
        <fullName evidence="5">Cyclic nucleotide-binding domain protein</fullName>
    </submittedName>
</protein>
<dbReference type="PROSITE" id="PS51063">
    <property type="entry name" value="HTH_CRP_2"/>
    <property type="match status" value="1"/>
</dbReference>